<dbReference type="EMBL" id="CAMXCT020002068">
    <property type="protein sequence ID" value="CAL1148757.1"/>
    <property type="molecule type" value="Genomic_DNA"/>
</dbReference>
<dbReference type="SMART" id="SM00382">
    <property type="entry name" value="AAA"/>
    <property type="match status" value="1"/>
</dbReference>
<dbReference type="Proteomes" id="UP001152797">
    <property type="component" value="Unassembled WGS sequence"/>
</dbReference>
<sequence>MLLQCSHIPLQCPQSNPVELTTSHKRAGVRDLRRWGLTSAAAAVIVRLPRAVTRRRIQRKVVEISAIDDLAIRKMEQWRSTPPVEELGELASRVVAAAEELEAGLVERSLEARILLLAAFCGEHLLLLGPPGTAKSLLARRLVRFLGKEAVFFERLLTRFSVPEELFGPLSLKGLEQDEYLRKTTGYLPEASIAFVDEIFKANSAILNSLLSIVNERVFDNGPERVAVPLRCLVAASNEAPESEELEALYDRLLFRLIVNPVSDGGVSALIAATAFSSDPQDSDGAIPLGLEDAERALKGAATVTVPAVVVDIFKDCRSHLASLQPPELVSDRRLGQAVRMLQVVAWTCGRSQVEVCDCSLLAHVFWQSLENRETFQTWLQARLAKSRGRQLAAILSGLLDRVLSKATAAADLLGELQVFQRATEKEIVEAERQQQLARAHCWLPHKETQNFCAAVDLELDSRSGPRTLLMEVARLSAAAELAAEEVDVYVRCGEIWKRLLCKHPVLSHIALLPPSREHSVLISF</sequence>
<proteinExistence type="predicted"/>
<dbReference type="CDD" id="cd00009">
    <property type="entry name" value="AAA"/>
    <property type="match status" value="1"/>
</dbReference>
<organism evidence="2">
    <name type="scientific">Cladocopium goreaui</name>
    <dbReference type="NCBI Taxonomy" id="2562237"/>
    <lineage>
        <taxon>Eukaryota</taxon>
        <taxon>Sar</taxon>
        <taxon>Alveolata</taxon>
        <taxon>Dinophyceae</taxon>
        <taxon>Suessiales</taxon>
        <taxon>Symbiodiniaceae</taxon>
        <taxon>Cladocopium</taxon>
    </lineage>
</organism>
<dbReference type="SUPFAM" id="SSF52540">
    <property type="entry name" value="P-loop containing nucleoside triphosphate hydrolases"/>
    <property type="match status" value="1"/>
</dbReference>
<name>A0A9P1CQQ8_9DINO</name>
<reference evidence="2" key="1">
    <citation type="submission" date="2022-10" db="EMBL/GenBank/DDBJ databases">
        <authorList>
            <person name="Chen Y."/>
            <person name="Dougan E. K."/>
            <person name="Chan C."/>
            <person name="Rhodes N."/>
            <person name="Thang M."/>
        </authorList>
    </citation>
    <scope>NUCLEOTIDE SEQUENCE</scope>
</reference>
<evidence type="ECO:0000259" key="1">
    <source>
        <dbReference type="SMART" id="SM00382"/>
    </source>
</evidence>
<dbReference type="OrthoDB" id="47330at2759"/>
<dbReference type="InterPro" id="IPR050513">
    <property type="entry name" value="RavA_ATPases"/>
</dbReference>
<comment type="caution">
    <text evidence="2">The sequence shown here is derived from an EMBL/GenBank/DDBJ whole genome shotgun (WGS) entry which is preliminary data.</text>
</comment>
<dbReference type="EMBL" id="CAMXCT030002068">
    <property type="protein sequence ID" value="CAL4782694.1"/>
    <property type="molecule type" value="Genomic_DNA"/>
</dbReference>
<evidence type="ECO:0000313" key="4">
    <source>
        <dbReference type="Proteomes" id="UP001152797"/>
    </source>
</evidence>
<evidence type="ECO:0000313" key="2">
    <source>
        <dbReference type="EMBL" id="CAI3995382.1"/>
    </source>
</evidence>
<dbReference type="PANTHER" id="PTHR32204:SF0">
    <property type="entry name" value="ATPASE RAVA"/>
    <property type="match status" value="1"/>
</dbReference>
<gene>
    <name evidence="2" type="ORF">C1SCF055_LOCUS21953</name>
</gene>
<evidence type="ECO:0000313" key="3">
    <source>
        <dbReference type="EMBL" id="CAL4782694.1"/>
    </source>
</evidence>
<dbReference type="Gene3D" id="3.40.50.300">
    <property type="entry name" value="P-loop containing nucleotide triphosphate hydrolases"/>
    <property type="match status" value="1"/>
</dbReference>
<accession>A0A9P1CQQ8</accession>
<keyword evidence="4" id="KW-1185">Reference proteome</keyword>
<dbReference type="InterPro" id="IPR027417">
    <property type="entry name" value="P-loop_NTPase"/>
</dbReference>
<protein>
    <recommendedName>
        <fullName evidence="1">AAA+ ATPase domain-containing protein</fullName>
    </recommendedName>
</protein>
<dbReference type="AlphaFoldDB" id="A0A9P1CQQ8"/>
<dbReference type="InterPro" id="IPR003593">
    <property type="entry name" value="AAA+_ATPase"/>
</dbReference>
<dbReference type="InterPro" id="IPR045427">
    <property type="entry name" value="MoxR"/>
</dbReference>
<feature type="domain" description="AAA+ ATPase" evidence="1">
    <location>
        <begin position="121"/>
        <end position="264"/>
    </location>
</feature>
<reference evidence="3 4" key="2">
    <citation type="submission" date="2024-05" db="EMBL/GenBank/DDBJ databases">
        <authorList>
            <person name="Chen Y."/>
            <person name="Shah S."/>
            <person name="Dougan E. K."/>
            <person name="Thang M."/>
            <person name="Chan C."/>
        </authorList>
    </citation>
    <scope>NUCLEOTIDE SEQUENCE [LARGE SCALE GENOMIC DNA]</scope>
</reference>
<dbReference type="EMBL" id="CAMXCT010002068">
    <property type="protein sequence ID" value="CAI3995382.1"/>
    <property type="molecule type" value="Genomic_DNA"/>
</dbReference>
<dbReference type="PANTHER" id="PTHR32204">
    <property type="entry name" value="ATPASE RAVA"/>
    <property type="match status" value="1"/>
</dbReference>
<dbReference type="InterPro" id="IPR041538">
    <property type="entry name" value="RavA-like_AAA_lid"/>
</dbReference>
<dbReference type="Pfam" id="PF17868">
    <property type="entry name" value="AAA_lid_8"/>
    <property type="match status" value="1"/>
</dbReference>
<dbReference type="Pfam" id="PF20030">
    <property type="entry name" value="bpMoxR"/>
    <property type="match status" value="1"/>
</dbReference>